<dbReference type="CDD" id="cd16021">
    <property type="entry name" value="ALP_like"/>
    <property type="match status" value="1"/>
</dbReference>
<dbReference type="OrthoDB" id="413313at2759"/>
<protein>
    <submittedName>
        <fullName evidence="2">Uncharacterized protein LOC115631332</fullName>
    </submittedName>
</protein>
<name>A0A6J2U8N9_DROLE</name>
<evidence type="ECO:0000313" key="2">
    <source>
        <dbReference type="RefSeq" id="XP_030383913.1"/>
    </source>
</evidence>
<dbReference type="PANTHER" id="PTHR10974">
    <property type="entry name" value="FI08016P-RELATED"/>
    <property type="match status" value="1"/>
</dbReference>
<gene>
    <name evidence="2" type="primary">LOC115631332</name>
</gene>
<organism evidence="1 2">
    <name type="scientific">Drosophila lebanonensis</name>
    <name type="common">Fruit fly</name>
    <name type="synonym">Scaptodrosophila lebanonensis</name>
    <dbReference type="NCBI Taxonomy" id="7225"/>
    <lineage>
        <taxon>Eukaryota</taxon>
        <taxon>Metazoa</taxon>
        <taxon>Ecdysozoa</taxon>
        <taxon>Arthropoda</taxon>
        <taxon>Hexapoda</taxon>
        <taxon>Insecta</taxon>
        <taxon>Pterygota</taxon>
        <taxon>Neoptera</taxon>
        <taxon>Endopterygota</taxon>
        <taxon>Diptera</taxon>
        <taxon>Brachycera</taxon>
        <taxon>Muscomorpha</taxon>
        <taxon>Ephydroidea</taxon>
        <taxon>Drosophilidae</taxon>
        <taxon>Scaptodrosophila</taxon>
    </lineage>
</organism>
<dbReference type="PANTHER" id="PTHR10974:SF1">
    <property type="entry name" value="FI08016P-RELATED"/>
    <property type="match status" value="1"/>
</dbReference>
<dbReference type="InterPro" id="IPR017850">
    <property type="entry name" value="Alkaline_phosphatase_core_sf"/>
</dbReference>
<accession>A0A6J2U8N9</accession>
<dbReference type="GeneID" id="115631332"/>
<keyword evidence="1" id="KW-1185">Reference proteome</keyword>
<proteinExistence type="predicted"/>
<dbReference type="FunFam" id="3.40.720.10:FF:000017">
    <property type="entry name" value="Predicted protein"/>
    <property type="match status" value="1"/>
</dbReference>
<dbReference type="Gene3D" id="3.40.720.10">
    <property type="entry name" value="Alkaline Phosphatase, subunit A"/>
    <property type="match status" value="1"/>
</dbReference>
<dbReference type="GO" id="GO:0005615">
    <property type="term" value="C:extracellular space"/>
    <property type="evidence" value="ECO:0007669"/>
    <property type="project" value="TreeGrafter"/>
</dbReference>
<dbReference type="Pfam" id="PF02995">
    <property type="entry name" value="DUF229"/>
    <property type="match status" value="1"/>
</dbReference>
<dbReference type="SUPFAM" id="SSF53649">
    <property type="entry name" value="Alkaline phosphatase-like"/>
    <property type="match status" value="1"/>
</dbReference>
<dbReference type="AlphaFoldDB" id="A0A6J2U8N9"/>
<dbReference type="Proteomes" id="UP000504634">
    <property type="component" value="Unplaced"/>
</dbReference>
<dbReference type="InterPro" id="IPR004245">
    <property type="entry name" value="DUF229"/>
</dbReference>
<reference evidence="2" key="1">
    <citation type="submission" date="2025-08" db="UniProtKB">
        <authorList>
            <consortium name="RefSeq"/>
        </authorList>
    </citation>
    <scope>IDENTIFICATION</scope>
    <source>
        <strain evidence="2">11010-0011.00</strain>
        <tissue evidence="2">Whole body</tissue>
    </source>
</reference>
<evidence type="ECO:0000313" key="1">
    <source>
        <dbReference type="Proteomes" id="UP000504634"/>
    </source>
</evidence>
<dbReference type="RefSeq" id="XP_030383913.1">
    <property type="nucleotide sequence ID" value="XM_030528053.1"/>
</dbReference>
<sequence length="606" mass="70289">MDYIMDYAVYEEHAITQGFFVNTSGCHMVALNPIPIESLVNDEELPSLQCQKPELLHGEVVDGRNYLVWSMTEDNIRSVFQVRNVSDINCYYVGISRYSDNKNNYDDRKSFRLNSMRTKQLLDEDVKIVRVECIRDGNETIYHDVHFFLPTAEVTGVQDKRISVMILGIDSISHMHYLRSMPQFQSFIENADLPHVEFWGYNRVGRNSYPNLVPLLSGMSDAELEANCSKNGDEHYDRCPIIWKQFKAAGYYTSLGEDHIGGCFNYVKKGFYSQPTDYILRPVLFEMNQNTRYSCDKQELVHCSGHRLFSEVLQEFIFKLVPHMKQHPFFSFFWRAMGVHDYATYAKTVDMEYVKMLRSLQTQGILNRSLILFMSDHGLRFTGFRKSYQGMQEESQPLLIAFYPKWFGTLYPEAIINLKRNAHSLVTTFDLHETLKDILHPKQLLREQLVKRTVALKSLGRNAPRGVSLFLPIPKQRDCNMAGIPTHYCLCHKLNEISIEDSRAKRAARFIVRSLNALLSSYPQCHRLELEQVLAAYLLEQPMDPNAYEVRVRLVTEPGGGLFEGTTRFLGFKVALDGVVTRSNAYRNQSYCVNNYRIEMYCYCKH</sequence>